<evidence type="ECO:0000259" key="11">
    <source>
        <dbReference type="Pfam" id="PF02449"/>
    </source>
</evidence>
<sequence length="689" mass="75694">MTEAMDKVLFGAAYYDEYMPSDRIDDDVAMMHAASINVVRIAESTWSTLEPQPGVFDFTHVDRALDAMEAAGIHVIVGTPTYAVPTWLVQSHPEVLAVTNAGEGRYGARQIMDVTNPTFLFHAERVIRRLLEHTAHRSGVIGFQIDNETKYYGAAGTNVQRAFVKYLRAQFDDDLGALNDAFGLAYWSNRIDAWEDFPDVRGTINGSLAAEFDKFRRRLVEDYLGWQSGLVREYAREDQFVTQNFDFDWGPGWSYGLQPSVDHFKAAKTVDIAGVDIYHPTQSRLTGKEIAFGGDMTRSIKGGANYLVLETQAQGQPGWLPYPGQLRLQAFSHLASGADAVMYWHWHSIHNSFETYWKGLLSHDLASNPTYEEAGVFGAEVARVGDSLVHLRKQNRVAVMVSNESLTALQWFTIETGFINGVFGSSIGYNDVLRWVYDALFDLNVEVDFVSPDEEDLGRYAMVLAPALYSAPESTLHRLRDFVAGGGHLVTTFRSAVTNEHVKVWHDAQPHGLTDTLGLTYNQFTLPDGVGLTLHGDLAGTYAEGATEGAEAPQAQKFMELLQPTGAEVLASYDHDAYRGDAAITRHRAGQGTAWHLGTMTSPELLSAVLELALRDAGLWAWPQDLAGAVTVRRGTNAQGRAVTYLLNYSAALVEVASPVSGRSLLDGTDVSAGDVLALGPWGLAVLEG</sequence>
<dbReference type="InterPro" id="IPR017853">
    <property type="entry name" value="GH"/>
</dbReference>
<dbReference type="PIRSF" id="PIRSF001084">
    <property type="entry name" value="B-galactosidase"/>
    <property type="match status" value="1"/>
</dbReference>
<evidence type="ECO:0000256" key="7">
    <source>
        <dbReference type="ARBA" id="ARBA00023295"/>
    </source>
</evidence>
<gene>
    <name evidence="14" type="ORF">CSO01_14030</name>
</gene>
<organism evidence="14 15">
    <name type="scientific">Cellulomonas soli</name>
    <dbReference type="NCBI Taxonomy" id="931535"/>
    <lineage>
        <taxon>Bacteria</taxon>
        <taxon>Bacillati</taxon>
        <taxon>Actinomycetota</taxon>
        <taxon>Actinomycetes</taxon>
        <taxon>Micrococcales</taxon>
        <taxon>Cellulomonadaceae</taxon>
        <taxon>Cellulomonas</taxon>
    </lineage>
</organism>
<evidence type="ECO:0000259" key="12">
    <source>
        <dbReference type="Pfam" id="PF08532"/>
    </source>
</evidence>
<feature type="binding site" evidence="10">
    <location>
        <position position="109"/>
    </location>
    <ligand>
        <name>substrate</name>
    </ligand>
</feature>
<protein>
    <recommendedName>
        <fullName evidence="3 8">Beta-galactosidase</fullName>
        <shortName evidence="8">Beta-gal</shortName>
        <ecNumber evidence="3 8">3.2.1.23</ecNumber>
    </recommendedName>
</protein>
<evidence type="ECO:0000256" key="10">
    <source>
        <dbReference type="PIRSR" id="PIRSR001084-2"/>
    </source>
</evidence>
<dbReference type="Proteomes" id="UP000321798">
    <property type="component" value="Unassembled WGS sequence"/>
</dbReference>
<dbReference type="RefSeq" id="WP_223203517.1">
    <property type="nucleotide sequence ID" value="NZ_BAABBJ010000003.1"/>
</dbReference>
<dbReference type="InterPro" id="IPR029062">
    <property type="entry name" value="Class_I_gatase-like"/>
</dbReference>
<evidence type="ECO:0000256" key="6">
    <source>
        <dbReference type="ARBA" id="ARBA00022833"/>
    </source>
</evidence>
<dbReference type="Gene3D" id="3.20.20.80">
    <property type="entry name" value="Glycosidases"/>
    <property type="match status" value="1"/>
</dbReference>
<dbReference type="Pfam" id="PF08532">
    <property type="entry name" value="Glyco_hydro_42M"/>
    <property type="match status" value="1"/>
</dbReference>
<dbReference type="PANTHER" id="PTHR36447:SF2">
    <property type="entry name" value="BETA-GALACTOSIDASE YESZ"/>
    <property type="match status" value="1"/>
</dbReference>
<evidence type="ECO:0000256" key="2">
    <source>
        <dbReference type="ARBA" id="ARBA00005940"/>
    </source>
</evidence>
<dbReference type="GO" id="GO:0046872">
    <property type="term" value="F:metal ion binding"/>
    <property type="evidence" value="ECO:0007669"/>
    <property type="project" value="UniProtKB-KW"/>
</dbReference>
<dbReference type="CDD" id="cd03143">
    <property type="entry name" value="A4_beta-galactosidase_middle_domain"/>
    <property type="match status" value="1"/>
</dbReference>
<evidence type="ECO:0000259" key="13">
    <source>
        <dbReference type="Pfam" id="PF08533"/>
    </source>
</evidence>
<evidence type="ECO:0000313" key="14">
    <source>
        <dbReference type="EMBL" id="GEP68688.1"/>
    </source>
</evidence>
<evidence type="ECO:0000313" key="15">
    <source>
        <dbReference type="Proteomes" id="UP000321798"/>
    </source>
</evidence>
<dbReference type="SUPFAM" id="SSF51445">
    <property type="entry name" value="(Trans)glycosidases"/>
    <property type="match status" value="1"/>
</dbReference>
<keyword evidence="15" id="KW-1185">Reference proteome</keyword>
<dbReference type="InterPro" id="IPR013738">
    <property type="entry name" value="Beta_galactosidase_Trimer"/>
</dbReference>
<keyword evidence="7 8" id="KW-0326">Glycosidase</keyword>
<feature type="binding site" evidence="10">
    <location>
        <position position="147"/>
    </location>
    <ligand>
        <name>substrate</name>
    </ligand>
</feature>
<dbReference type="Pfam" id="PF08533">
    <property type="entry name" value="Glyco_hydro_42C"/>
    <property type="match status" value="1"/>
</dbReference>
<name>A0A512PBX0_9CELL</name>
<dbReference type="GO" id="GO:0006012">
    <property type="term" value="P:galactose metabolic process"/>
    <property type="evidence" value="ECO:0007669"/>
    <property type="project" value="InterPro"/>
</dbReference>
<comment type="catalytic activity">
    <reaction evidence="1 8">
        <text>Hydrolysis of terminal non-reducing beta-D-galactose residues in beta-D-galactosides.</text>
        <dbReference type="EC" id="3.2.1.23"/>
    </reaction>
</comment>
<feature type="binding site" evidence="10">
    <location>
        <position position="319"/>
    </location>
    <ligand>
        <name>substrate</name>
    </ligand>
</feature>
<dbReference type="Pfam" id="PF02449">
    <property type="entry name" value="Glyco_hydro_42"/>
    <property type="match status" value="1"/>
</dbReference>
<keyword evidence="5 8" id="KW-0378">Hydrolase</keyword>
<feature type="domain" description="Beta-galactosidase trimerisation" evidence="12">
    <location>
        <begin position="426"/>
        <end position="619"/>
    </location>
</feature>
<evidence type="ECO:0000256" key="3">
    <source>
        <dbReference type="ARBA" id="ARBA00012756"/>
    </source>
</evidence>
<evidence type="ECO:0000256" key="5">
    <source>
        <dbReference type="ARBA" id="ARBA00022801"/>
    </source>
</evidence>
<comment type="similarity">
    <text evidence="2 8">Belongs to the glycosyl hydrolase 42 family.</text>
</comment>
<dbReference type="SUPFAM" id="SSF52317">
    <property type="entry name" value="Class I glutamine amidotransferase-like"/>
    <property type="match status" value="1"/>
</dbReference>
<keyword evidence="4" id="KW-0479">Metal-binding</keyword>
<dbReference type="InterPro" id="IPR013529">
    <property type="entry name" value="Glyco_hydro_42_N"/>
</dbReference>
<comment type="caution">
    <text evidence="14">The sequence shown here is derived from an EMBL/GenBank/DDBJ whole genome shotgun (WGS) entry which is preliminary data.</text>
</comment>
<evidence type="ECO:0000256" key="8">
    <source>
        <dbReference type="PIRNR" id="PIRNR001084"/>
    </source>
</evidence>
<dbReference type="Gene3D" id="3.40.50.880">
    <property type="match status" value="1"/>
</dbReference>
<dbReference type="EC" id="3.2.1.23" evidence="3 8"/>
<dbReference type="EMBL" id="BKAL01000004">
    <property type="protein sequence ID" value="GEP68688.1"/>
    <property type="molecule type" value="Genomic_DNA"/>
</dbReference>
<evidence type="ECO:0000256" key="4">
    <source>
        <dbReference type="ARBA" id="ARBA00022723"/>
    </source>
</evidence>
<dbReference type="InterPro" id="IPR013739">
    <property type="entry name" value="Beta_galactosidase_C"/>
</dbReference>
<dbReference type="GO" id="GO:0009341">
    <property type="term" value="C:beta-galactosidase complex"/>
    <property type="evidence" value="ECO:0007669"/>
    <property type="project" value="InterPro"/>
</dbReference>
<dbReference type="GO" id="GO:0004565">
    <property type="term" value="F:beta-galactosidase activity"/>
    <property type="evidence" value="ECO:0007669"/>
    <property type="project" value="UniProtKB-EC"/>
</dbReference>
<evidence type="ECO:0000256" key="9">
    <source>
        <dbReference type="PIRSR" id="PIRSR001084-1"/>
    </source>
</evidence>
<evidence type="ECO:0000256" key="1">
    <source>
        <dbReference type="ARBA" id="ARBA00001412"/>
    </source>
</evidence>
<feature type="domain" description="Glycoside hydrolase family 42 N-terminal" evidence="11">
    <location>
        <begin position="14"/>
        <end position="382"/>
    </location>
</feature>
<accession>A0A512PBX0</accession>
<dbReference type="InterPro" id="IPR003476">
    <property type="entry name" value="Glyco_hydro_42"/>
</dbReference>
<dbReference type="PANTHER" id="PTHR36447">
    <property type="entry name" value="BETA-GALACTOSIDASE GANA"/>
    <property type="match status" value="1"/>
</dbReference>
<feature type="domain" description="Beta-galactosidase C-terminal" evidence="13">
    <location>
        <begin position="641"/>
        <end position="688"/>
    </location>
</feature>
<keyword evidence="6" id="KW-0862">Zinc</keyword>
<feature type="active site" description="Proton donor" evidence="9">
    <location>
        <position position="148"/>
    </location>
</feature>
<dbReference type="AlphaFoldDB" id="A0A512PBX0"/>
<reference evidence="14 15" key="1">
    <citation type="submission" date="2019-07" db="EMBL/GenBank/DDBJ databases">
        <title>Whole genome shotgun sequence of Cellulomonas soli NBRC 109434.</title>
        <authorList>
            <person name="Hosoyama A."/>
            <person name="Uohara A."/>
            <person name="Ohji S."/>
            <person name="Ichikawa N."/>
        </authorList>
    </citation>
    <scope>NUCLEOTIDE SEQUENCE [LARGE SCALE GENOMIC DNA]</scope>
    <source>
        <strain evidence="14 15">NBRC 109434</strain>
    </source>
</reference>
<feature type="active site" description="Nucleophile" evidence="9">
    <location>
        <position position="310"/>
    </location>
</feature>
<proteinExistence type="inferred from homology"/>